<dbReference type="PANTHER" id="PTHR34218:SF4">
    <property type="entry name" value="ACYL-HOMOSERINE LACTONE ACYLASE QUIP"/>
    <property type="match status" value="1"/>
</dbReference>
<dbReference type="Gene3D" id="3.60.20.10">
    <property type="entry name" value="Glutamine Phosphoribosylpyrophosphate, subunit 1, domain 1"/>
    <property type="match status" value="1"/>
</dbReference>
<dbReference type="Pfam" id="PF01804">
    <property type="entry name" value="Penicil_amidase"/>
    <property type="match status" value="1"/>
</dbReference>
<comment type="cofactor">
    <cofactor evidence="5">
        <name>Ca(2+)</name>
        <dbReference type="ChEBI" id="CHEBI:29108"/>
    </cofactor>
    <text evidence="5">Binds 1 Ca(2+) ion per dimer.</text>
</comment>
<dbReference type="PANTHER" id="PTHR34218">
    <property type="entry name" value="PEPTIDASE S45 PENICILLIN AMIDASE"/>
    <property type="match status" value="1"/>
</dbReference>
<proteinExistence type="inferred from homology"/>
<dbReference type="SUPFAM" id="SSF56235">
    <property type="entry name" value="N-terminal nucleophile aminohydrolases (Ntn hydrolases)"/>
    <property type="match status" value="1"/>
</dbReference>
<keyword evidence="8" id="KW-1185">Reference proteome</keyword>
<comment type="similarity">
    <text evidence="1">Belongs to the peptidase S45 family.</text>
</comment>
<keyword evidence="5" id="KW-0106">Calcium</keyword>
<dbReference type="PIRSF" id="PIRSF001227">
    <property type="entry name" value="Pen_acylase"/>
    <property type="match status" value="1"/>
</dbReference>
<keyword evidence="6" id="KW-0812">Transmembrane</keyword>
<evidence type="ECO:0000313" key="7">
    <source>
        <dbReference type="EMBL" id="SIS38382.1"/>
    </source>
</evidence>
<dbReference type="InterPro" id="IPR002692">
    <property type="entry name" value="S45"/>
</dbReference>
<evidence type="ECO:0000313" key="8">
    <source>
        <dbReference type="Proteomes" id="UP000187608"/>
    </source>
</evidence>
<evidence type="ECO:0000256" key="6">
    <source>
        <dbReference type="SAM" id="Phobius"/>
    </source>
</evidence>
<keyword evidence="6" id="KW-0472">Membrane</keyword>
<evidence type="ECO:0000256" key="1">
    <source>
        <dbReference type="ARBA" id="ARBA00006586"/>
    </source>
</evidence>
<keyword evidence="2" id="KW-0378">Hydrolase</keyword>
<dbReference type="EMBL" id="FTOC01000001">
    <property type="protein sequence ID" value="SIS38382.1"/>
    <property type="molecule type" value="Genomic_DNA"/>
</dbReference>
<dbReference type="OrthoDB" id="9759796at2"/>
<dbReference type="GO" id="GO:0016811">
    <property type="term" value="F:hydrolase activity, acting on carbon-nitrogen (but not peptide) bonds, in linear amides"/>
    <property type="evidence" value="ECO:0007669"/>
    <property type="project" value="InterPro"/>
</dbReference>
<dbReference type="Gene3D" id="2.30.120.10">
    <property type="match status" value="1"/>
</dbReference>
<dbReference type="RefSeq" id="WP_076556836.1">
    <property type="nucleotide sequence ID" value="NZ_FTOC01000001.1"/>
</dbReference>
<keyword evidence="6" id="KW-1133">Transmembrane helix</keyword>
<feature type="transmembrane region" description="Helical" evidence="6">
    <location>
        <begin position="9"/>
        <end position="32"/>
    </location>
</feature>
<evidence type="ECO:0000256" key="3">
    <source>
        <dbReference type="ARBA" id="ARBA00023145"/>
    </source>
</evidence>
<evidence type="ECO:0000256" key="5">
    <source>
        <dbReference type="PIRSR" id="PIRSR001227-2"/>
    </source>
</evidence>
<protein>
    <submittedName>
        <fullName evidence="7">Penicillin amidase</fullName>
    </submittedName>
</protein>
<feature type="active site" description="Nucleophile" evidence="4">
    <location>
        <position position="248"/>
    </location>
</feature>
<organism evidence="7 8">
    <name type="scientific">Salimicrobium flavidum</name>
    <dbReference type="NCBI Taxonomy" id="570947"/>
    <lineage>
        <taxon>Bacteria</taxon>
        <taxon>Bacillati</taxon>
        <taxon>Bacillota</taxon>
        <taxon>Bacilli</taxon>
        <taxon>Bacillales</taxon>
        <taxon>Bacillaceae</taxon>
        <taxon>Salimicrobium</taxon>
    </lineage>
</organism>
<reference evidence="8" key="1">
    <citation type="submission" date="2017-01" db="EMBL/GenBank/DDBJ databases">
        <authorList>
            <person name="Varghese N."/>
            <person name="Submissions S."/>
        </authorList>
    </citation>
    <scope>NUCLEOTIDE SEQUENCE [LARGE SCALE GENOMIC DNA]</scope>
    <source>
        <strain evidence="8">DSM 23127</strain>
    </source>
</reference>
<dbReference type="GO" id="GO:0017000">
    <property type="term" value="P:antibiotic biosynthetic process"/>
    <property type="evidence" value="ECO:0007669"/>
    <property type="project" value="InterPro"/>
</dbReference>
<keyword evidence="3" id="KW-0865">Zymogen</keyword>
<dbReference type="CDD" id="cd03747">
    <property type="entry name" value="Ntn_PGA_like"/>
    <property type="match status" value="1"/>
</dbReference>
<evidence type="ECO:0000256" key="4">
    <source>
        <dbReference type="PIRSR" id="PIRSR001227-1"/>
    </source>
</evidence>
<dbReference type="InterPro" id="IPR043147">
    <property type="entry name" value="Penicillin_amidase_A-knob"/>
</dbReference>
<dbReference type="Gene3D" id="1.10.1400.10">
    <property type="match status" value="1"/>
</dbReference>
<accession>A0A1N7IMV0</accession>
<dbReference type="GO" id="GO:0046872">
    <property type="term" value="F:metal ion binding"/>
    <property type="evidence" value="ECO:0007669"/>
    <property type="project" value="UniProtKB-KW"/>
</dbReference>
<dbReference type="AlphaFoldDB" id="A0A1N7IMV0"/>
<sequence length="780" mass="88960">MKSWNWKKILIRTGIFAGVFILAIVLFVVIFIQRTLPETKGEVKLDSLSLEVEVVRDEEGVPHIEADSLEDLYMAQGYVQAQDRLLQMDLSRRQASGELSEIIGPATVEQDKFFRALGLRRAAEASLEEYSEEGKTALEAFADGVNAYIEKADRENRLPPAFTLMQSKPEPWTPVDSLTIGKFMAHDLGGHWEQQAFQYYAMNNFSKEKAEEIMAHYPEVKPAVLDGMSLDISGDFADVPTPHPFNGSNNWVVSGERTESGDPVLADDPHLGIATPSIWYQMKLSSPSHNVSGVIFAGVPGIILGNNDHVAWGVTNVGPDVQQLYLEKRNPENPEQFLYEGEWEDAIIHEEPIKVSGEETIEYEVVETRNGPIINEYTEGAGEGDALSLRWTAHDPSKELEAVLEINQATDWESFEKGLEKFHTPAQNFVFASEDGTIAYKANGKIPIYENPSDSQLPLRGWEEEDQWNGFIPFDELPTVVNPTKGWIATANNKITTEDYPYHITHNWAQPYRYERIAEMLEQDDSISVEDVKQMQMDVKNLQAEEFMSFLLGRVNEEVLNENEKEMIRLMEDWNYEDDKDLPQPLIFHHWLERIEAILYEDIPEDIDSLFHGKEQTTDEIFRMEERGEKSVWMEEAGGSEEVITSSFQSISDRLIEKFGEEPSEWKWGAYHQVEFTHPLSDIAFLDRFYNRKDPLPVSGSSVTVRAAGYDENGNVDHGASWRYIIDTSEMDRANHIVGPGQSERFNSKWYHSQYEDWVEGIYHETNMTQSSGDTLRLTP</sequence>
<keyword evidence="5" id="KW-0479">Metal-binding</keyword>
<dbReference type="Proteomes" id="UP000187608">
    <property type="component" value="Unassembled WGS sequence"/>
</dbReference>
<dbReference type="InterPro" id="IPR023343">
    <property type="entry name" value="Penicillin_amidase_dom1"/>
</dbReference>
<dbReference type="Gene3D" id="1.10.439.10">
    <property type="entry name" value="Penicillin Amidohydrolase, domain 1"/>
    <property type="match status" value="1"/>
</dbReference>
<name>A0A1N7IMV0_9BACI</name>
<feature type="binding site" evidence="5">
    <location>
        <position position="320"/>
    </location>
    <ligand>
        <name>Ca(2+)</name>
        <dbReference type="ChEBI" id="CHEBI:29108"/>
    </ligand>
</feature>
<evidence type="ECO:0000256" key="2">
    <source>
        <dbReference type="ARBA" id="ARBA00022801"/>
    </source>
</evidence>
<dbReference type="InterPro" id="IPR043146">
    <property type="entry name" value="Penicillin_amidase_N_B-knob"/>
</dbReference>
<gene>
    <name evidence="7" type="ORF">SAMN05421687_101587</name>
</gene>
<dbReference type="InterPro" id="IPR014395">
    <property type="entry name" value="Pen/GL7ACA/AHL_acylase"/>
</dbReference>
<dbReference type="InterPro" id="IPR029055">
    <property type="entry name" value="Ntn_hydrolases_N"/>
</dbReference>
<dbReference type="STRING" id="570947.SAMN05421687_101587"/>